<dbReference type="PANTHER" id="PTHR24020:SF20">
    <property type="entry name" value="PH DOMAIN-CONTAINING PROTEIN"/>
    <property type="match status" value="1"/>
</dbReference>
<dbReference type="InterPro" id="IPR050525">
    <property type="entry name" value="ECM_Assembly_Org"/>
</dbReference>
<dbReference type="PROSITE" id="PS50234">
    <property type="entry name" value="VWFA"/>
    <property type="match status" value="1"/>
</dbReference>
<proteinExistence type="predicted"/>
<evidence type="ECO:0000313" key="2">
    <source>
        <dbReference type="EMBL" id="CAH3021139.1"/>
    </source>
</evidence>
<evidence type="ECO:0000259" key="1">
    <source>
        <dbReference type="PROSITE" id="PS50234"/>
    </source>
</evidence>
<evidence type="ECO:0000313" key="3">
    <source>
        <dbReference type="Proteomes" id="UP001159427"/>
    </source>
</evidence>
<keyword evidence="3" id="KW-1185">Reference proteome</keyword>
<dbReference type="SUPFAM" id="SSF53300">
    <property type="entry name" value="vWA-like"/>
    <property type="match status" value="1"/>
</dbReference>
<organism evidence="2 3">
    <name type="scientific">Porites evermanni</name>
    <dbReference type="NCBI Taxonomy" id="104178"/>
    <lineage>
        <taxon>Eukaryota</taxon>
        <taxon>Metazoa</taxon>
        <taxon>Cnidaria</taxon>
        <taxon>Anthozoa</taxon>
        <taxon>Hexacorallia</taxon>
        <taxon>Scleractinia</taxon>
        <taxon>Fungiina</taxon>
        <taxon>Poritidae</taxon>
        <taxon>Porites</taxon>
    </lineage>
</organism>
<dbReference type="InterPro" id="IPR002035">
    <property type="entry name" value="VWF_A"/>
</dbReference>
<name>A0ABN8LZD8_9CNID</name>
<protein>
    <recommendedName>
        <fullName evidence="1">VWFA domain-containing protein</fullName>
    </recommendedName>
</protein>
<accession>A0ABN8LZD8</accession>
<dbReference type="PANTHER" id="PTHR24020">
    <property type="entry name" value="COLLAGEN ALPHA"/>
    <property type="match status" value="1"/>
</dbReference>
<feature type="domain" description="VWFA" evidence="1">
    <location>
        <begin position="11"/>
        <end position="149"/>
    </location>
</feature>
<dbReference type="CDD" id="cd01450">
    <property type="entry name" value="vWFA_subfamily_ECM"/>
    <property type="match status" value="1"/>
</dbReference>
<dbReference type="Gene3D" id="3.40.50.410">
    <property type="entry name" value="von Willebrand factor, type A domain"/>
    <property type="match status" value="1"/>
</dbReference>
<feature type="non-terminal residue" evidence="2">
    <location>
        <position position="1"/>
    </location>
</feature>
<reference evidence="2 3" key="1">
    <citation type="submission" date="2022-05" db="EMBL/GenBank/DDBJ databases">
        <authorList>
            <consortium name="Genoscope - CEA"/>
            <person name="William W."/>
        </authorList>
    </citation>
    <scope>NUCLEOTIDE SEQUENCE [LARGE SCALE GENOMIC DNA]</scope>
</reference>
<feature type="non-terminal residue" evidence="2">
    <location>
        <position position="149"/>
    </location>
</feature>
<comment type="caution">
    <text evidence="2">The sequence shown here is derived from an EMBL/GenBank/DDBJ whole genome shotgun (WGS) entry which is preliminary data.</text>
</comment>
<dbReference type="Proteomes" id="UP001159427">
    <property type="component" value="Unassembled WGS sequence"/>
</dbReference>
<dbReference type="Pfam" id="PF00092">
    <property type="entry name" value="VWA"/>
    <property type="match status" value="1"/>
</dbReference>
<sequence>ISGDCSGRKLDIAILGDRSRSLNTQNLRNLRLAIYDIVKKVGVSPDGTNFGIITFDSTAKLHNTFDNPVYQNEQKLKTLIDQKFKNIARNWGTRIDKAQKLARDKLFTPSGGDRPRATNVMLIFTDGKPTGLKKSDFTPFTELRAGLEV</sequence>
<dbReference type="EMBL" id="CALNXI010000170">
    <property type="protein sequence ID" value="CAH3021139.1"/>
    <property type="molecule type" value="Genomic_DNA"/>
</dbReference>
<dbReference type="InterPro" id="IPR036465">
    <property type="entry name" value="vWFA_dom_sf"/>
</dbReference>
<gene>
    <name evidence="2" type="ORF">PEVE_00010065</name>
</gene>